<evidence type="ECO:0000313" key="8">
    <source>
        <dbReference type="EMBL" id="THF63320.1"/>
    </source>
</evidence>
<feature type="transmembrane region" description="Helical" evidence="7">
    <location>
        <begin position="45"/>
        <end position="67"/>
    </location>
</feature>
<feature type="transmembrane region" description="Helical" evidence="7">
    <location>
        <begin position="12"/>
        <end position="33"/>
    </location>
</feature>
<dbReference type="PANTHER" id="PTHR30086">
    <property type="entry name" value="ARGININE EXPORTER PROTEIN ARGO"/>
    <property type="match status" value="1"/>
</dbReference>
<protein>
    <submittedName>
        <fullName evidence="8">Leucine efflux protein LeuE</fullName>
    </submittedName>
</protein>
<keyword evidence="5 7" id="KW-1133">Transmembrane helix</keyword>
<comment type="subcellular location">
    <subcellularLocation>
        <location evidence="1">Cell membrane</location>
        <topology evidence="1">Multi-pass membrane protein</topology>
    </subcellularLocation>
</comment>
<dbReference type="GO" id="GO:0015820">
    <property type="term" value="P:L-leucine transport"/>
    <property type="evidence" value="ECO:0007669"/>
    <property type="project" value="TreeGrafter"/>
</dbReference>
<evidence type="ECO:0000256" key="4">
    <source>
        <dbReference type="ARBA" id="ARBA00022692"/>
    </source>
</evidence>
<reference evidence="8 9" key="1">
    <citation type="submission" date="2019-04" db="EMBL/GenBank/DDBJ databases">
        <title>Azoarcus rhizosphaerae sp. nov. isolated from rhizosphere of Ficus religiosa.</title>
        <authorList>
            <person name="Lin S.-Y."/>
            <person name="Hameed A."/>
            <person name="Hsu Y.-H."/>
            <person name="Young C.-C."/>
        </authorList>
    </citation>
    <scope>NUCLEOTIDE SEQUENCE [LARGE SCALE GENOMIC DNA]</scope>
    <source>
        <strain evidence="8 9">CC-YHH848</strain>
    </source>
</reference>
<keyword evidence="9" id="KW-1185">Reference proteome</keyword>
<comment type="similarity">
    <text evidence="2">Belongs to the Rht family.</text>
</comment>
<dbReference type="InterPro" id="IPR001123">
    <property type="entry name" value="LeuE-type"/>
</dbReference>
<dbReference type="RefSeq" id="WP_136383771.1">
    <property type="nucleotide sequence ID" value="NZ_SSOD01000003.1"/>
</dbReference>
<evidence type="ECO:0000256" key="7">
    <source>
        <dbReference type="SAM" id="Phobius"/>
    </source>
</evidence>
<keyword evidence="6 7" id="KW-0472">Membrane</keyword>
<proteinExistence type="inferred from homology"/>
<feature type="transmembrane region" description="Helical" evidence="7">
    <location>
        <begin position="158"/>
        <end position="181"/>
    </location>
</feature>
<feature type="transmembrane region" description="Helical" evidence="7">
    <location>
        <begin position="73"/>
        <end position="93"/>
    </location>
</feature>
<evidence type="ECO:0000256" key="3">
    <source>
        <dbReference type="ARBA" id="ARBA00022475"/>
    </source>
</evidence>
<keyword evidence="3" id="KW-1003">Cell membrane</keyword>
<keyword evidence="4 7" id="KW-0812">Transmembrane</keyword>
<evidence type="ECO:0000313" key="9">
    <source>
        <dbReference type="Proteomes" id="UP000307956"/>
    </source>
</evidence>
<gene>
    <name evidence="8" type="primary">leuE</name>
    <name evidence="8" type="ORF">E6O51_04430</name>
</gene>
<evidence type="ECO:0000256" key="6">
    <source>
        <dbReference type="ARBA" id="ARBA00023136"/>
    </source>
</evidence>
<dbReference type="PIRSF" id="PIRSF006324">
    <property type="entry name" value="LeuE"/>
    <property type="match status" value="1"/>
</dbReference>
<dbReference type="GO" id="GO:0005886">
    <property type="term" value="C:plasma membrane"/>
    <property type="evidence" value="ECO:0007669"/>
    <property type="project" value="UniProtKB-SubCell"/>
</dbReference>
<dbReference type="GO" id="GO:0015190">
    <property type="term" value="F:L-leucine transmembrane transporter activity"/>
    <property type="evidence" value="ECO:0007669"/>
    <property type="project" value="TreeGrafter"/>
</dbReference>
<dbReference type="AlphaFoldDB" id="A0A4S4AUV9"/>
<dbReference type="OrthoDB" id="9804822at2"/>
<evidence type="ECO:0000256" key="1">
    <source>
        <dbReference type="ARBA" id="ARBA00004651"/>
    </source>
</evidence>
<dbReference type="Proteomes" id="UP000307956">
    <property type="component" value="Unassembled WGS sequence"/>
</dbReference>
<dbReference type="EMBL" id="SSOD01000003">
    <property type="protein sequence ID" value="THF63320.1"/>
    <property type="molecule type" value="Genomic_DNA"/>
</dbReference>
<name>A0A4S4AUV9_9RHOO</name>
<accession>A0A4S4AUV9</accession>
<evidence type="ECO:0000256" key="5">
    <source>
        <dbReference type="ARBA" id="ARBA00022989"/>
    </source>
</evidence>
<organism evidence="8 9">
    <name type="scientific">Pseudothauera rhizosphaerae</name>
    <dbReference type="NCBI Taxonomy" id="2565932"/>
    <lineage>
        <taxon>Bacteria</taxon>
        <taxon>Pseudomonadati</taxon>
        <taxon>Pseudomonadota</taxon>
        <taxon>Betaproteobacteria</taxon>
        <taxon>Rhodocyclales</taxon>
        <taxon>Zoogloeaceae</taxon>
        <taxon>Pseudothauera</taxon>
    </lineage>
</organism>
<feature type="transmembrane region" description="Helical" evidence="7">
    <location>
        <begin position="193"/>
        <end position="213"/>
    </location>
</feature>
<dbReference type="NCBIfam" id="NF008201">
    <property type="entry name" value="PRK10958.1"/>
    <property type="match status" value="1"/>
</dbReference>
<dbReference type="PANTHER" id="PTHR30086:SF15">
    <property type="entry name" value="LEUCINE EFFLUX PROTEIN"/>
    <property type="match status" value="1"/>
</dbReference>
<comment type="caution">
    <text evidence="8">The sequence shown here is derived from an EMBL/GenBank/DDBJ whole genome shotgun (WGS) entry which is preliminary data.</text>
</comment>
<sequence length="218" mass="22935">MFYGITDLTTFILGTIFIVLLPGPNSLYVMSVASRWGVAPGYRAACGVFAGDTILMILAATGTASLLRATPELFMVIKYAGAAYLAWVGLGLLRASIASWRTGPAEAAPQPSAPAPAAKRPFRTALMISLMNPKAILFFVSFFIQFVDPAYAHPGLSFVILGAIVQVASALYLSTLIFGGAYLAAQFRRRRRFAAAATGGVGGLFIGFGAKLATATLN</sequence>
<dbReference type="Pfam" id="PF01810">
    <property type="entry name" value="LysE"/>
    <property type="match status" value="1"/>
</dbReference>
<evidence type="ECO:0000256" key="2">
    <source>
        <dbReference type="ARBA" id="ARBA00007928"/>
    </source>
</evidence>
<feature type="transmembrane region" description="Helical" evidence="7">
    <location>
        <begin position="125"/>
        <end position="146"/>
    </location>
</feature>